<dbReference type="PANTHER" id="PTHR34273:SF2">
    <property type="entry name" value="METHYLTHIORIBOSE KINASE"/>
    <property type="match status" value="1"/>
</dbReference>
<evidence type="ECO:0000313" key="7">
    <source>
        <dbReference type="EMBL" id="MFD2541997.1"/>
    </source>
</evidence>
<evidence type="ECO:0000256" key="2">
    <source>
        <dbReference type="ARBA" id="ARBA00022679"/>
    </source>
</evidence>
<sequence length="332" mass="38139">MFIDLQTPKEDIQKLLQEIDFFKTTNEHITNVTKPGEGNMNVVLRIETNMRSFIVKQSRPFVQKYKDIEAPIQRIDVEYQFYKTIANNSLLCQHFPKVLKYNAKNHLLLLEDLGHCEDMTYLYQTHTITPQQIELLVGIVANIHNSKVTSNYPKNKELRVLNYQHIFELPFIENNGFSLNEIQEGLQTLSLPYKKDAALKQKIKEIGSLYLSDGTTLIHGDFYPGSWMTKNNQIYSIDPEFSFLGFKEFDLGVLAAHSILILQNKSALAIIEKNYPNTINTTLLEQVTGIEIMRRLIGLAQLPITLSLKEKEDLLQLAYGLIMNLDTNTIAN</sequence>
<evidence type="ECO:0000259" key="6">
    <source>
        <dbReference type="Pfam" id="PF01636"/>
    </source>
</evidence>
<keyword evidence="8" id="KW-1185">Reference proteome</keyword>
<keyword evidence="2" id="KW-0808">Transferase</keyword>
<accession>A0ABW5JZS8</accession>
<keyword evidence="3" id="KW-0547">Nucleotide-binding</keyword>
<keyword evidence="5" id="KW-0067">ATP-binding</keyword>
<dbReference type="Gene3D" id="3.90.1200.10">
    <property type="match status" value="1"/>
</dbReference>
<organism evidence="7 8">
    <name type="scientific">Lacinutrix gracilariae</name>
    <dbReference type="NCBI Taxonomy" id="1747198"/>
    <lineage>
        <taxon>Bacteria</taxon>
        <taxon>Pseudomonadati</taxon>
        <taxon>Bacteroidota</taxon>
        <taxon>Flavobacteriia</taxon>
        <taxon>Flavobacteriales</taxon>
        <taxon>Flavobacteriaceae</taxon>
        <taxon>Lacinutrix</taxon>
    </lineage>
</organism>
<dbReference type="EMBL" id="JBHULM010000009">
    <property type="protein sequence ID" value="MFD2541997.1"/>
    <property type="molecule type" value="Genomic_DNA"/>
</dbReference>
<name>A0ABW5JZS8_9FLAO</name>
<feature type="domain" description="Aminoglycoside phosphotransferase" evidence="6">
    <location>
        <begin position="33"/>
        <end position="257"/>
    </location>
</feature>
<gene>
    <name evidence="7" type="ORF">ACFSSB_06655</name>
</gene>
<evidence type="ECO:0000256" key="4">
    <source>
        <dbReference type="ARBA" id="ARBA00022777"/>
    </source>
</evidence>
<dbReference type="Pfam" id="PF01636">
    <property type="entry name" value="APH"/>
    <property type="match status" value="1"/>
</dbReference>
<reference evidence="8" key="1">
    <citation type="journal article" date="2019" name="Int. J. Syst. Evol. Microbiol.">
        <title>The Global Catalogue of Microorganisms (GCM) 10K type strain sequencing project: providing services to taxonomists for standard genome sequencing and annotation.</title>
        <authorList>
            <consortium name="The Broad Institute Genomics Platform"/>
            <consortium name="The Broad Institute Genome Sequencing Center for Infectious Disease"/>
            <person name="Wu L."/>
            <person name="Ma J."/>
        </authorList>
    </citation>
    <scope>NUCLEOTIDE SEQUENCE [LARGE SCALE GENOMIC DNA]</scope>
    <source>
        <strain evidence="8">KCTC 42808</strain>
    </source>
</reference>
<comment type="caution">
    <text evidence="7">The sequence shown here is derived from an EMBL/GenBank/DDBJ whole genome shotgun (WGS) entry which is preliminary data.</text>
</comment>
<dbReference type="PANTHER" id="PTHR34273">
    <property type="entry name" value="METHYLTHIORIBOSE KINASE"/>
    <property type="match status" value="1"/>
</dbReference>
<protein>
    <submittedName>
        <fullName evidence="7">Phosphotransferase</fullName>
    </submittedName>
</protein>
<keyword evidence="4" id="KW-0418">Kinase</keyword>
<dbReference type="InterPro" id="IPR002575">
    <property type="entry name" value="Aminoglycoside_PTrfase"/>
</dbReference>
<dbReference type="InterPro" id="IPR011009">
    <property type="entry name" value="Kinase-like_dom_sf"/>
</dbReference>
<dbReference type="Gene3D" id="3.30.200.20">
    <property type="entry name" value="Phosphorylase Kinase, domain 1"/>
    <property type="match status" value="1"/>
</dbReference>
<dbReference type="SUPFAM" id="SSF56112">
    <property type="entry name" value="Protein kinase-like (PK-like)"/>
    <property type="match status" value="1"/>
</dbReference>
<dbReference type="RefSeq" id="WP_379902310.1">
    <property type="nucleotide sequence ID" value="NZ_JBHULM010000009.1"/>
</dbReference>
<evidence type="ECO:0000256" key="1">
    <source>
        <dbReference type="ARBA" id="ARBA00010165"/>
    </source>
</evidence>
<proteinExistence type="inferred from homology"/>
<evidence type="ECO:0000313" key="8">
    <source>
        <dbReference type="Proteomes" id="UP001597467"/>
    </source>
</evidence>
<evidence type="ECO:0000256" key="3">
    <source>
        <dbReference type="ARBA" id="ARBA00022741"/>
    </source>
</evidence>
<dbReference type="Proteomes" id="UP001597467">
    <property type="component" value="Unassembled WGS sequence"/>
</dbReference>
<comment type="similarity">
    <text evidence="1">Belongs to the methylthioribose kinase family.</text>
</comment>
<evidence type="ECO:0000256" key="5">
    <source>
        <dbReference type="ARBA" id="ARBA00022840"/>
    </source>
</evidence>